<dbReference type="EMBL" id="JAPFFF010000055">
    <property type="protein sequence ID" value="KAK8838358.1"/>
    <property type="molecule type" value="Genomic_DNA"/>
</dbReference>
<evidence type="ECO:0008006" key="3">
    <source>
        <dbReference type="Google" id="ProtNLM"/>
    </source>
</evidence>
<protein>
    <recommendedName>
        <fullName evidence="3">Protein transport protein SEC23</fullName>
    </recommendedName>
</protein>
<keyword evidence="2" id="KW-1185">Reference proteome</keyword>
<organism evidence="1 2">
    <name type="scientific">Tritrichomonas musculus</name>
    <dbReference type="NCBI Taxonomy" id="1915356"/>
    <lineage>
        <taxon>Eukaryota</taxon>
        <taxon>Metamonada</taxon>
        <taxon>Parabasalia</taxon>
        <taxon>Tritrichomonadida</taxon>
        <taxon>Tritrichomonadidae</taxon>
        <taxon>Tritrichomonas</taxon>
    </lineage>
</organism>
<accession>A0ABR2GWP3</accession>
<gene>
    <name evidence="1" type="ORF">M9Y10_032983</name>
</gene>
<dbReference type="PANTHER" id="PTHR13803:SF4">
    <property type="entry name" value="SECRETORY 24CD, ISOFORM C"/>
    <property type="match status" value="1"/>
</dbReference>
<proteinExistence type="predicted"/>
<dbReference type="PANTHER" id="PTHR13803">
    <property type="entry name" value="SEC24-RELATED PROTEIN"/>
    <property type="match status" value="1"/>
</dbReference>
<evidence type="ECO:0000313" key="2">
    <source>
        <dbReference type="Proteomes" id="UP001470230"/>
    </source>
</evidence>
<name>A0ABR2GWP3_9EUKA</name>
<dbReference type="SUPFAM" id="SSF81995">
    <property type="entry name" value="beta-sandwich domain of Sec23/24"/>
    <property type="match status" value="1"/>
</dbReference>
<evidence type="ECO:0000313" key="1">
    <source>
        <dbReference type="EMBL" id="KAK8838358.1"/>
    </source>
</evidence>
<sequence length="637" mass="74393">MSNQSNQQFNSFYSSSYEIIPNKRQDFRQLKIPFILCLSPFHVSDENDVKFISFPYLYAPRCYKCNSISFPPIIRSSKYGKPSKWECPICHQQNVFRSSYLKLHPDLEPAPPVVDFFYPFSNHKITNKQPTFNFQNKSFLFVLELTASTQKHQFFHESLVCIKKQMENRDEDQVSIFIINSHLLYPTIHQKDVSLTSTYDINDNLYPPIEKLFFNLADQKQLFLEFIDYVDKSVQNNSLQANENTDVSLLDVLQNISKLISNKNIKCVFLVSQIVKDNENHSLFKIFKELTFSMMETILPFDFFLIENVFSNQSFDVLREVFCIGNGFVNFYNNSSSQIQFFSEDFSEQINRLHYNKIYINAIMPPSFKIIDIRGCGVRTLENSFSLMTMSLNDSIYYFIDFSGSEIGIGECLNFQFQMAYHDSSGNRRIRIINCPIYSYELATFHINYSVLVSGCINQAIDTAREEDLIDKASETMKKFNQIFTSDKNAKTVFQNPDQQFQINWFYDVMNSSLSNLYLPLFWPFMLGKMPIDIQLLSSPLFYKIDQGNYNFAGPFLLSNMKLDDGTYYVLLPKNRGALFVLSRDNNMSSNFVVEMKNNSELNEKVQQIFPELKTVIIEFPIQSIIDLKRHILILNR</sequence>
<dbReference type="Proteomes" id="UP001470230">
    <property type="component" value="Unassembled WGS sequence"/>
</dbReference>
<comment type="caution">
    <text evidence="1">The sequence shown here is derived from an EMBL/GenBank/DDBJ whole genome shotgun (WGS) entry which is preliminary data.</text>
</comment>
<reference evidence="1 2" key="1">
    <citation type="submission" date="2024-04" db="EMBL/GenBank/DDBJ databases">
        <title>Tritrichomonas musculus Genome.</title>
        <authorList>
            <person name="Alves-Ferreira E."/>
            <person name="Grigg M."/>
            <person name="Lorenzi H."/>
            <person name="Galac M."/>
        </authorList>
    </citation>
    <scope>NUCLEOTIDE SEQUENCE [LARGE SCALE GENOMIC DNA]</scope>
    <source>
        <strain evidence="1 2">EAF2021</strain>
    </source>
</reference>
<dbReference type="InterPro" id="IPR050550">
    <property type="entry name" value="SEC23_SEC24_subfamily"/>
</dbReference>